<accession>A0A6M0RM21</accession>
<dbReference type="Proteomes" id="UP000481033">
    <property type="component" value="Unassembled WGS sequence"/>
</dbReference>
<name>A0A6M0RM21_9CYAN</name>
<dbReference type="EMBL" id="QXHD01000004">
    <property type="protein sequence ID" value="NEZ57226.1"/>
    <property type="molecule type" value="Genomic_DNA"/>
</dbReference>
<evidence type="ECO:0000313" key="2">
    <source>
        <dbReference type="Proteomes" id="UP000481033"/>
    </source>
</evidence>
<reference evidence="1 2" key="1">
    <citation type="journal article" date="2020" name="Microb. Ecol.">
        <title>Ecogenomics of the Marine Benthic Filamentous Cyanobacterium Adonisia.</title>
        <authorList>
            <person name="Walter J.M."/>
            <person name="Coutinho F.H."/>
            <person name="Leomil L."/>
            <person name="Hargreaves P.I."/>
            <person name="Campeao M.E."/>
            <person name="Vieira V.V."/>
            <person name="Silva B.S."/>
            <person name="Fistarol G.O."/>
            <person name="Salomon P.S."/>
            <person name="Sawabe T."/>
            <person name="Mino S."/>
            <person name="Hosokawa M."/>
            <person name="Miyashita H."/>
            <person name="Maruyama F."/>
            <person name="van Verk M.C."/>
            <person name="Dutilh B.E."/>
            <person name="Thompson C.C."/>
            <person name="Thompson F.L."/>
        </authorList>
    </citation>
    <scope>NUCLEOTIDE SEQUENCE [LARGE SCALE GENOMIC DNA]</scope>
    <source>
        <strain evidence="1 2">CCMR0081</strain>
    </source>
</reference>
<protein>
    <submittedName>
        <fullName evidence="1">Uncharacterized protein</fullName>
    </submittedName>
</protein>
<gene>
    <name evidence="1" type="ORF">DXZ20_16400</name>
</gene>
<sequence>MWILSTLLEGGSIEDAIVKTVVMNAKRPSYFPPQGFVLTMLESLSQVNSGLSNAIDVCVIEGGRNS</sequence>
<comment type="caution">
    <text evidence="1">The sequence shown here is derived from an EMBL/GenBank/DDBJ whole genome shotgun (WGS) entry which is preliminary data.</text>
</comment>
<proteinExistence type="predicted"/>
<organism evidence="1 2">
    <name type="scientific">Adonisia turfae CCMR0081</name>
    <dbReference type="NCBI Taxonomy" id="2292702"/>
    <lineage>
        <taxon>Bacteria</taxon>
        <taxon>Bacillati</taxon>
        <taxon>Cyanobacteriota</taxon>
        <taxon>Adonisia</taxon>
        <taxon>Adonisia turfae</taxon>
    </lineage>
</organism>
<evidence type="ECO:0000313" key="1">
    <source>
        <dbReference type="EMBL" id="NEZ57226.1"/>
    </source>
</evidence>
<keyword evidence="2" id="KW-1185">Reference proteome</keyword>
<dbReference type="RefSeq" id="WP_163699299.1">
    <property type="nucleotide sequence ID" value="NZ_QXHD01000004.1"/>
</dbReference>
<dbReference type="AlphaFoldDB" id="A0A6M0RM21"/>